<protein>
    <submittedName>
        <fullName evidence="3">ATP-binding protein</fullName>
    </submittedName>
</protein>
<dbReference type="InterPro" id="IPR036890">
    <property type="entry name" value="HATPase_C_sf"/>
</dbReference>
<sequence length="165" mass="17122">MAAPLNIVGPTTVDRPGPDVVDHVCPVPHSPGAVPAVRGRVRDILAEWGLTPDATMDALVVVSELLTNALVHALPPATLRLSRIRVDGHGALRVEVTDAGPILAGDGREAPDPDEHGRGIDIVTALAARCGVRVGTEGITRWADLAAAQHVPDGLTGDRTCPSDQ</sequence>
<evidence type="ECO:0000313" key="3">
    <source>
        <dbReference type="EMBL" id="MFD5099153.1"/>
    </source>
</evidence>
<keyword evidence="3" id="KW-0547">Nucleotide-binding</keyword>
<dbReference type="InterPro" id="IPR003594">
    <property type="entry name" value="HATPase_dom"/>
</dbReference>
<keyword evidence="3" id="KW-0067">ATP-binding</keyword>
<keyword evidence="4" id="KW-1185">Reference proteome</keyword>
<keyword evidence="1" id="KW-0808">Transferase</keyword>
<dbReference type="Gene3D" id="3.30.565.10">
    <property type="entry name" value="Histidine kinase-like ATPase, C-terminal domain"/>
    <property type="match status" value="1"/>
</dbReference>
<dbReference type="InterPro" id="IPR050267">
    <property type="entry name" value="Anti-sigma-factor_SerPK"/>
</dbReference>
<dbReference type="EMBL" id="JBHXIJ010000045">
    <property type="protein sequence ID" value="MFD5099153.1"/>
    <property type="molecule type" value="Genomic_DNA"/>
</dbReference>
<dbReference type="CDD" id="cd16936">
    <property type="entry name" value="HATPase_RsbW-like"/>
    <property type="match status" value="1"/>
</dbReference>
<name>A0ABW6FQC9_9ACTN</name>
<dbReference type="SUPFAM" id="SSF55874">
    <property type="entry name" value="ATPase domain of HSP90 chaperone/DNA topoisomerase II/histidine kinase"/>
    <property type="match status" value="1"/>
</dbReference>
<evidence type="ECO:0000256" key="1">
    <source>
        <dbReference type="ARBA" id="ARBA00022527"/>
    </source>
</evidence>
<keyword evidence="1" id="KW-0418">Kinase</keyword>
<feature type="domain" description="Histidine kinase/HSP90-like ATPase" evidence="2">
    <location>
        <begin position="28"/>
        <end position="138"/>
    </location>
</feature>
<dbReference type="Pfam" id="PF13581">
    <property type="entry name" value="HATPase_c_2"/>
    <property type="match status" value="1"/>
</dbReference>
<dbReference type="PANTHER" id="PTHR35526">
    <property type="entry name" value="ANTI-SIGMA-F FACTOR RSBW-RELATED"/>
    <property type="match status" value="1"/>
</dbReference>
<evidence type="ECO:0000313" key="4">
    <source>
        <dbReference type="Proteomes" id="UP001598448"/>
    </source>
</evidence>
<proteinExistence type="predicted"/>
<dbReference type="RefSeq" id="WP_386711293.1">
    <property type="nucleotide sequence ID" value="NZ_JBHXIJ010000045.1"/>
</dbReference>
<gene>
    <name evidence="3" type="ORF">ACFWJN_09300</name>
</gene>
<organism evidence="3 4">
    <name type="scientific">Streptomyces albidochromogenes</name>
    <dbReference type="NCBI Taxonomy" id="329524"/>
    <lineage>
        <taxon>Bacteria</taxon>
        <taxon>Bacillati</taxon>
        <taxon>Actinomycetota</taxon>
        <taxon>Actinomycetes</taxon>
        <taxon>Kitasatosporales</taxon>
        <taxon>Streptomycetaceae</taxon>
        <taxon>Streptomyces</taxon>
    </lineage>
</organism>
<keyword evidence="1" id="KW-0723">Serine/threonine-protein kinase</keyword>
<comment type="caution">
    <text evidence="3">The sequence shown here is derived from an EMBL/GenBank/DDBJ whole genome shotgun (WGS) entry which is preliminary data.</text>
</comment>
<dbReference type="Proteomes" id="UP001598448">
    <property type="component" value="Unassembled WGS sequence"/>
</dbReference>
<reference evidence="3 4" key="1">
    <citation type="submission" date="2024-09" db="EMBL/GenBank/DDBJ databases">
        <title>The Natural Products Discovery Center: Release of the First 8490 Sequenced Strains for Exploring Actinobacteria Biosynthetic Diversity.</title>
        <authorList>
            <person name="Kalkreuter E."/>
            <person name="Kautsar S.A."/>
            <person name="Yang D."/>
            <person name="Bader C.D."/>
            <person name="Teijaro C.N."/>
            <person name="Fluegel L."/>
            <person name="Davis C.M."/>
            <person name="Simpson J.R."/>
            <person name="Lauterbach L."/>
            <person name="Steele A.D."/>
            <person name="Gui C."/>
            <person name="Meng S."/>
            <person name="Li G."/>
            <person name="Viehrig K."/>
            <person name="Ye F."/>
            <person name="Su P."/>
            <person name="Kiefer A.F."/>
            <person name="Nichols A."/>
            <person name="Cepeda A.J."/>
            <person name="Yan W."/>
            <person name="Fan B."/>
            <person name="Jiang Y."/>
            <person name="Adhikari A."/>
            <person name="Zheng C.-J."/>
            <person name="Schuster L."/>
            <person name="Cowan T.M."/>
            <person name="Smanski M.J."/>
            <person name="Chevrette M.G."/>
            <person name="De Carvalho L.P.S."/>
            <person name="Shen B."/>
        </authorList>
    </citation>
    <scope>NUCLEOTIDE SEQUENCE [LARGE SCALE GENOMIC DNA]</scope>
    <source>
        <strain evidence="3 4">NPDC058348</strain>
    </source>
</reference>
<dbReference type="GO" id="GO:0005524">
    <property type="term" value="F:ATP binding"/>
    <property type="evidence" value="ECO:0007669"/>
    <property type="project" value="UniProtKB-KW"/>
</dbReference>
<evidence type="ECO:0000259" key="2">
    <source>
        <dbReference type="Pfam" id="PF13581"/>
    </source>
</evidence>
<accession>A0ABW6FQC9</accession>
<dbReference type="PANTHER" id="PTHR35526:SF3">
    <property type="entry name" value="ANTI-SIGMA-F FACTOR RSBW"/>
    <property type="match status" value="1"/>
</dbReference>